<comment type="caution">
    <text evidence="2">The sequence shown here is derived from an EMBL/GenBank/DDBJ whole genome shotgun (WGS) entry which is preliminary data.</text>
</comment>
<feature type="compositionally biased region" description="Basic residues" evidence="1">
    <location>
        <begin position="337"/>
        <end position="361"/>
    </location>
</feature>
<feature type="region of interest" description="Disordered" evidence="1">
    <location>
        <begin position="95"/>
        <end position="155"/>
    </location>
</feature>
<dbReference type="AlphaFoldDB" id="A0A8H4BD79"/>
<feature type="compositionally biased region" description="Low complexity" evidence="1">
    <location>
        <begin position="364"/>
        <end position="382"/>
    </location>
</feature>
<evidence type="ECO:0000313" key="2">
    <source>
        <dbReference type="EMBL" id="KAF1799884.1"/>
    </source>
</evidence>
<evidence type="ECO:0000256" key="1">
    <source>
        <dbReference type="SAM" id="MobiDB-lite"/>
    </source>
</evidence>
<reference evidence="2 3" key="1">
    <citation type="submission" date="2019-09" db="EMBL/GenBank/DDBJ databases">
        <authorList>
            <consortium name="DOE Joint Genome Institute"/>
            <person name="Mondo S.J."/>
            <person name="Navarro-Mendoza M.I."/>
            <person name="Perez-Arques C."/>
            <person name="Panchal S."/>
            <person name="Nicolas F.E."/>
            <person name="Ganguly P."/>
            <person name="Pangilinan J."/>
            <person name="Grigoriev I."/>
            <person name="Heitman J."/>
            <person name="Sanya K."/>
            <person name="Garre V."/>
        </authorList>
    </citation>
    <scope>NUCLEOTIDE SEQUENCE [LARGE SCALE GENOMIC DNA]</scope>
    <source>
        <strain evidence="2 3">MU402</strain>
    </source>
</reference>
<protein>
    <submittedName>
        <fullName evidence="2">Uncharacterized protein</fullName>
    </submittedName>
</protein>
<gene>
    <name evidence="2" type="ORF">FB192DRAFT_1388972</name>
</gene>
<accession>A0A8H4BD79</accession>
<feature type="region of interest" description="Disordered" evidence="1">
    <location>
        <begin position="436"/>
        <end position="466"/>
    </location>
</feature>
<name>A0A8H4BD79_MUCCL</name>
<feature type="compositionally biased region" description="Low complexity" evidence="1">
    <location>
        <begin position="324"/>
        <end position="336"/>
    </location>
</feature>
<dbReference type="Proteomes" id="UP000469890">
    <property type="component" value="Unassembled WGS sequence"/>
</dbReference>
<feature type="compositionally biased region" description="Acidic residues" evidence="1">
    <location>
        <begin position="281"/>
        <end position="307"/>
    </location>
</feature>
<sequence>MNNYDQYADQLLHSVFENAKQTATPSPPAQQNSEDQFFNQLLARISSPAPFNNASNEWLLLQQLQQQKQLLERQQLLSALSPALASLPIVQPNIDSSTGAMNTPSSPTLTDLPSTSSTTASDEKVKKIARVPVNVPSPAPAPAPTAATVSKPHEKENDKPIDALIKATAAAALSSHTASTSRAMPDTPKPALQKKKSFLKRTWSRRDFKGRQPIPQGQKPVVQQQENVPTPKKKTTSVKAVANPPQQMVAERSSFWKPREEKPKGWWKGNRESNAQPQTYYEEEIEYDEQEIPSCQEEDPAEEEEDLPVITPSSSKQTKRVVVRRVVVPKKVPSISKPKRPMAFKTPTPKKPKSKSSKKKKNEATVSKSSSSTASPRRSMPMYVMPQQPMYYPQPMMMPSAPQPYMMGGGGGYYMMPPNGGMMGPSPLMQQLYDETDVEEKRPAQLSRKKSVYNPREASNDKCTIM</sequence>
<dbReference type="EMBL" id="JAAECE010000006">
    <property type="protein sequence ID" value="KAF1799884.1"/>
    <property type="molecule type" value="Genomic_DNA"/>
</dbReference>
<evidence type="ECO:0000313" key="3">
    <source>
        <dbReference type="Proteomes" id="UP000469890"/>
    </source>
</evidence>
<feature type="region of interest" description="Disordered" evidence="1">
    <location>
        <begin position="205"/>
        <end position="382"/>
    </location>
</feature>
<feature type="compositionally biased region" description="Low complexity" evidence="1">
    <location>
        <begin position="103"/>
        <end position="120"/>
    </location>
</feature>
<proteinExistence type="predicted"/>
<organism evidence="2 3">
    <name type="scientific">Mucor circinelloides f. lusitanicus</name>
    <name type="common">Mucor racemosus var. lusitanicus</name>
    <dbReference type="NCBI Taxonomy" id="29924"/>
    <lineage>
        <taxon>Eukaryota</taxon>
        <taxon>Fungi</taxon>
        <taxon>Fungi incertae sedis</taxon>
        <taxon>Mucoromycota</taxon>
        <taxon>Mucoromycotina</taxon>
        <taxon>Mucoromycetes</taxon>
        <taxon>Mucorales</taxon>
        <taxon>Mucorineae</taxon>
        <taxon>Mucoraceae</taxon>
        <taxon>Mucor</taxon>
    </lineage>
</organism>